<keyword evidence="9 10" id="KW-0472">Membrane</keyword>
<comment type="caution">
    <text evidence="11">The sequence shown here is derived from an EMBL/GenBank/DDBJ whole genome shotgun (WGS) entry which is preliminary data.</text>
</comment>
<dbReference type="InterPro" id="IPR039428">
    <property type="entry name" value="NUOK/Mnh_C1-like"/>
</dbReference>
<evidence type="ECO:0000313" key="11">
    <source>
        <dbReference type="EMBL" id="RIH86806.1"/>
    </source>
</evidence>
<gene>
    <name evidence="10" type="primary">nuoK</name>
    <name evidence="11" type="ORF">Mterra_01346</name>
</gene>
<comment type="subcellular location">
    <subcellularLocation>
        <location evidence="10">Cell membrane</location>
        <topology evidence="10">Multi-pass membrane protein</topology>
    </subcellularLocation>
    <subcellularLocation>
        <location evidence="1">Membrane</location>
        <topology evidence="1">Multi-pass membrane protein</topology>
    </subcellularLocation>
</comment>
<sequence>MSWLVVSALLFAIGAYGVLSRRTAILVFLSIELMLNAANLALIAFAKQWGSLDAQVVTLFVIAIAAAEVAVGLGLIVAIFRRRETTGIDELRGLKG</sequence>
<evidence type="ECO:0000256" key="7">
    <source>
        <dbReference type="ARBA" id="ARBA00022989"/>
    </source>
</evidence>
<keyword evidence="3 10" id="KW-0813">Transport</keyword>
<evidence type="ECO:0000256" key="1">
    <source>
        <dbReference type="ARBA" id="ARBA00004141"/>
    </source>
</evidence>
<comment type="caution">
    <text evidence="10">Lacks conserved residue(s) required for the propagation of feature annotation.</text>
</comment>
<keyword evidence="5 10" id="KW-0874">Quinone</keyword>
<evidence type="ECO:0000256" key="6">
    <source>
        <dbReference type="ARBA" id="ARBA00022967"/>
    </source>
</evidence>
<dbReference type="Pfam" id="PF00420">
    <property type="entry name" value="Oxidored_q2"/>
    <property type="match status" value="1"/>
</dbReference>
<evidence type="ECO:0000256" key="8">
    <source>
        <dbReference type="ARBA" id="ARBA00023027"/>
    </source>
</evidence>
<accession>A0A399ETH8</accession>
<protein>
    <recommendedName>
        <fullName evidence="10">NADH-quinone oxidoreductase subunit K</fullName>
        <ecNumber evidence="10">7.1.1.-</ecNumber>
    </recommendedName>
    <alternativeName>
        <fullName evidence="10">NADH dehydrogenase I subunit K</fullName>
    </alternativeName>
    <alternativeName>
        <fullName evidence="10">NDH-1 subunit K</fullName>
    </alternativeName>
</protein>
<keyword evidence="8 10" id="KW-0520">NAD</keyword>
<dbReference type="GO" id="GO:0005886">
    <property type="term" value="C:plasma membrane"/>
    <property type="evidence" value="ECO:0007669"/>
    <property type="project" value="UniProtKB-SubCell"/>
</dbReference>
<dbReference type="InterPro" id="IPR001133">
    <property type="entry name" value="NADH_UbQ_OxRdtase_chain4L/K"/>
</dbReference>
<evidence type="ECO:0000313" key="12">
    <source>
        <dbReference type="Proteomes" id="UP000265715"/>
    </source>
</evidence>
<comment type="similarity">
    <text evidence="2 10">Belongs to the complex I subunit 4L family.</text>
</comment>
<dbReference type="EC" id="7.1.1.-" evidence="10"/>
<name>A0A399ETH8_9DEIN</name>
<keyword evidence="7 10" id="KW-1133">Transmembrane helix</keyword>
<dbReference type="PANTHER" id="PTHR11434:SF21">
    <property type="entry name" value="NADH DEHYDROGENASE SUBUNIT 4L-RELATED"/>
    <property type="match status" value="1"/>
</dbReference>
<evidence type="ECO:0000256" key="5">
    <source>
        <dbReference type="ARBA" id="ARBA00022719"/>
    </source>
</evidence>
<evidence type="ECO:0000256" key="3">
    <source>
        <dbReference type="ARBA" id="ARBA00022448"/>
    </source>
</evidence>
<dbReference type="GO" id="GO:0050136">
    <property type="term" value="F:NADH dehydrogenase (quinone) (non-electrogenic) activity"/>
    <property type="evidence" value="ECO:0007669"/>
    <property type="project" value="UniProtKB-UniRule"/>
</dbReference>
<keyword evidence="11" id="KW-0560">Oxidoreductase</keyword>
<keyword evidence="10" id="KW-1003">Cell membrane</keyword>
<evidence type="ECO:0000256" key="10">
    <source>
        <dbReference type="HAMAP-Rule" id="MF_01456"/>
    </source>
</evidence>
<dbReference type="GO" id="GO:0042773">
    <property type="term" value="P:ATP synthesis coupled electron transport"/>
    <property type="evidence" value="ECO:0007669"/>
    <property type="project" value="InterPro"/>
</dbReference>
<comment type="function">
    <text evidence="10">NDH-1 shuttles electrons from NADH, via FMN and iron-sulfur (Fe-S) centers, to quinones in the respiratory chain. The immediate electron acceptor for the enzyme in this species is believed to be a menaquinone. Couples the redox reaction to proton translocation (for every two electrons transferred, four hydrogen ions are translocated across the cytoplasmic membrane), and thus conserves the redox energy in a proton gradient.</text>
</comment>
<evidence type="ECO:0000256" key="2">
    <source>
        <dbReference type="ARBA" id="ARBA00010519"/>
    </source>
</evidence>
<dbReference type="GO" id="GO:0048038">
    <property type="term" value="F:quinone binding"/>
    <property type="evidence" value="ECO:0007669"/>
    <property type="project" value="UniProtKB-KW"/>
</dbReference>
<dbReference type="RefSeq" id="WP_027893869.1">
    <property type="nucleotide sequence ID" value="NZ_QXDL01000042.1"/>
</dbReference>
<comment type="subunit">
    <text evidence="10">NDH-1 is composed of 15 different subunits. Subunits NuoA, H, J, K, L, M, N constitute the membrane sector of the complex.</text>
</comment>
<keyword evidence="4 10" id="KW-0812">Transmembrane</keyword>
<evidence type="ECO:0000256" key="4">
    <source>
        <dbReference type="ARBA" id="ARBA00022692"/>
    </source>
</evidence>
<dbReference type="FunFam" id="1.10.287.3510:FF:000001">
    <property type="entry name" value="NADH-quinone oxidoreductase subunit K"/>
    <property type="match status" value="1"/>
</dbReference>
<reference evidence="11 12" key="1">
    <citation type="submission" date="2018-08" db="EMBL/GenBank/DDBJ databases">
        <title>Meiothermus terrae DSM 26712 genome sequencing project.</title>
        <authorList>
            <person name="Da Costa M.S."/>
            <person name="Albuquerque L."/>
            <person name="Raposo P."/>
            <person name="Froufe H.J.C."/>
            <person name="Barroso C.S."/>
            <person name="Egas C."/>
        </authorList>
    </citation>
    <scope>NUCLEOTIDE SEQUENCE [LARGE SCALE GENOMIC DNA]</scope>
    <source>
        <strain evidence="11 12">DSM 26712</strain>
    </source>
</reference>
<keyword evidence="6 10" id="KW-1278">Translocase</keyword>
<dbReference type="AlphaFoldDB" id="A0A399ETH8"/>
<proteinExistence type="inferred from homology"/>
<keyword evidence="12" id="KW-1185">Reference proteome</keyword>
<dbReference type="Proteomes" id="UP000265715">
    <property type="component" value="Unassembled WGS sequence"/>
</dbReference>
<feature type="transmembrane region" description="Helical" evidence="10">
    <location>
        <begin position="27"/>
        <end position="45"/>
    </location>
</feature>
<feature type="transmembrane region" description="Helical" evidence="10">
    <location>
        <begin position="57"/>
        <end position="80"/>
    </location>
</feature>
<dbReference type="HAMAP" id="MF_01456">
    <property type="entry name" value="NDH1_NuoK"/>
    <property type="match status" value="1"/>
</dbReference>
<evidence type="ECO:0000256" key="9">
    <source>
        <dbReference type="ARBA" id="ARBA00023136"/>
    </source>
</evidence>
<dbReference type="PANTHER" id="PTHR11434">
    <property type="entry name" value="NADH-UBIQUINONE OXIDOREDUCTASE SUBUNIT ND4L"/>
    <property type="match status" value="1"/>
</dbReference>
<dbReference type="OrthoDB" id="9810120at2"/>
<dbReference type="EMBL" id="QXDL01000042">
    <property type="protein sequence ID" value="RIH86806.1"/>
    <property type="molecule type" value="Genomic_DNA"/>
</dbReference>
<dbReference type="GO" id="GO:0030964">
    <property type="term" value="C:NADH dehydrogenase complex"/>
    <property type="evidence" value="ECO:0007669"/>
    <property type="project" value="TreeGrafter"/>
</dbReference>
<organism evidence="11 12">
    <name type="scientific">Calidithermus terrae</name>
    <dbReference type="NCBI Taxonomy" id="1408545"/>
    <lineage>
        <taxon>Bacteria</taxon>
        <taxon>Thermotogati</taxon>
        <taxon>Deinococcota</taxon>
        <taxon>Deinococci</taxon>
        <taxon>Thermales</taxon>
        <taxon>Thermaceae</taxon>
        <taxon>Calidithermus</taxon>
    </lineage>
</organism>
<dbReference type="NCBIfam" id="NF004320">
    <property type="entry name" value="PRK05715.1-2"/>
    <property type="match status" value="1"/>
</dbReference>
<comment type="catalytic activity">
    <reaction evidence="10">
        <text>a quinone + NADH + 5 H(+)(in) = a quinol + NAD(+) + 4 H(+)(out)</text>
        <dbReference type="Rhea" id="RHEA:57888"/>
        <dbReference type="ChEBI" id="CHEBI:15378"/>
        <dbReference type="ChEBI" id="CHEBI:24646"/>
        <dbReference type="ChEBI" id="CHEBI:57540"/>
        <dbReference type="ChEBI" id="CHEBI:57945"/>
        <dbReference type="ChEBI" id="CHEBI:132124"/>
    </reaction>
</comment>
<dbReference type="Gene3D" id="1.10.287.3510">
    <property type="match status" value="1"/>
</dbReference>